<reference evidence="2 3" key="1">
    <citation type="submission" date="2015-05" db="EMBL/GenBank/DDBJ databases">
        <title>Distinctive expansion of gene families associated with plant cell wall degradation and secondary metabolism in the genomes of grapevine trunk pathogens.</title>
        <authorList>
            <person name="Lawrence D.P."/>
            <person name="Travadon R."/>
            <person name="Rolshausen P.E."/>
            <person name="Baumgartner K."/>
        </authorList>
    </citation>
    <scope>NUCLEOTIDE SEQUENCE [LARGE SCALE GENOMIC DNA]</scope>
    <source>
        <strain evidence="2">UCRPC4</strain>
    </source>
</reference>
<organism evidence="2 3">
    <name type="scientific">Phaeomoniella chlamydospora</name>
    <name type="common">Phaeoacremonium chlamydosporum</name>
    <dbReference type="NCBI Taxonomy" id="158046"/>
    <lineage>
        <taxon>Eukaryota</taxon>
        <taxon>Fungi</taxon>
        <taxon>Dikarya</taxon>
        <taxon>Ascomycota</taxon>
        <taxon>Pezizomycotina</taxon>
        <taxon>Eurotiomycetes</taxon>
        <taxon>Chaetothyriomycetidae</taxon>
        <taxon>Phaeomoniellales</taxon>
        <taxon>Phaeomoniellaceae</taxon>
        <taxon>Phaeomoniella</taxon>
    </lineage>
</organism>
<feature type="domain" description="SET" evidence="1">
    <location>
        <begin position="15"/>
        <end position="182"/>
    </location>
</feature>
<dbReference type="PANTHER" id="PTHR12197">
    <property type="entry name" value="HISTONE-LYSINE N-METHYLTRANSFERASE SMYD"/>
    <property type="match status" value="1"/>
</dbReference>
<dbReference type="PROSITE" id="PS50280">
    <property type="entry name" value="SET"/>
    <property type="match status" value="1"/>
</dbReference>
<dbReference type="InterPro" id="IPR046341">
    <property type="entry name" value="SET_dom_sf"/>
</dbReference>
<dbReference type="OrthoDB" id="265717at2759"/>
<dbReference type="Proteomes" id="UP000053317">
    <property type="component" value="Unassembled WGS sequence"/>
</dbReference>
<dbReference type="CDD" id="cd20071">
    <property type="entry name" value="SET_SMYD"/>
    <property type="match status" value="1"/>
</dbReference>
<dbReference type="InterPro" id="IPR050869">
    <property type="entry name" value="H3K4_H4K5_MeTrfase"/>
</dbReference>
<dbReference type="AlphaFoldDB" id="A0A0G2GCS5"/>
<evidence type="ECO:0000259" key="1">
    <source>
        <dbReference type="PROSITE" id="PS50280"/>
    </source>
</evidence>
<protein>
    <submittedName>
        <fullName evidence="2">Putative set domain-containing protein</fullName>
    </submittedName>
</protein>
<proteinExistence type="predicted"/>
<dbReference type="SUPFAM" id="SSF82199">
    <property type="entry name" value="SET domain"/>
    <property type="match status" value="1"/>
</dbReference>
<dbReference type="EMBL" id="LCWF01000085">
    <property type="protein sequence ID" value="KKY21443.1"/>
    <property type="molecule type" value="Genomic_DNA"/>
</dbReference>
<keyword evidence="3" id="KW-1185">Reference proteome</keyword>
<dbReference type="GO" id="GO:0005634">
    <property type="term" value="C:nucleus"/>
    <property type="evidence" value="ECO:0007669"/>
    <property type="project" value="TreeGrafter"/>
</dbReference>
<name>A0A0G2GCS5_PHACM</name>
<evidence type="ECO:0000313" key="2">
    <source>
        <dbReference type="EMBL" id="KKY21443.1"/>
    </source>
</evidence>
<dbReference type="Pfam" id="PF00856">
    <property type="entry name" value="SET"/>
    <property type="match status" value="1"/>
</dbReference>
<gene>
    <name evidence="2" type="ORF">UCRPC4_g03706</name>
</gene>
<comment type="caution">
    <text evidence="2">The sequence shown here is derived from an EMBL/GenBank/DDBJ whole genome shotgun (WGS) entry which is preliminary data.</text>
</comment>
<reference evidence="2 3" key="2">
    <citation type="submission" date="2015-05" db="EMBL/GenBank/DDBJ databases">
        <authorList>
            <person name="Morales-Cruz A."/>
            <person name="Amrine K.C."/>
            <person name="Cantu D."/>
        </authorList>
    </citation>
    <scope>NUCLEOTIDE SEQUENCE [LARGE SCALE GENOMIC DNA]</scope>
    <source>
        <strain evidence="2">UCRPC4</strain>
    </source>
</reference>
<dbReference type="PANTHER" id="PTHR12197:SF251">
    <property type="entry name" value="EG:BACR7C10.4 PROTEIN"/>
    <property type="match status" value="1"/>
</dbReference>
<sequence length="400" mass="45808">MTSTAMTTIAAEEFVRNDLFSHKIQADDTFGISATKDILHGTVLVQEQVASFKEPKEHFHGPRGPYWGVLLENEETYSHNLNILRRSWHKATQGQHDHFNSLIQRRDLDPLVGTALRNAVYVDHPDQDMMQAIFGFEISKFDHSCVPNATLKHSYISETEVLASVVVRKNIKAGSPITISYTDTKKRFELRRRELARRFGFSCNCPFCVPHEGALEDSDEEDAQDSMFQCLELYPCLDPTKGDLGFKTPWKWFHLAVTVLNAFRFLDFLGPEFDQIFLWGASIAMHHSDVARAEAFFRQWRALRFPTEDLGAGTEESEREWLSLISLYGKTSLGTSSREEADYLLTNDRVTNFDWLFMYSNAKEEYLRISMLVEENAGQDPDFPKLLDGYTDTEISPSDS</sequence>
<accession>A0A0G2GCS5</accession>
<evidence type="ECO:0000313" key="3">
    <source>
        <dbReference type="Proteomes" id="UP000053317"/>
    </source>
</evidence>
<dbReference type="Gene3D" id="2.170.270.10">
    <property type="entry name" value="SET domain"/>
    <property type="match status" value="1"/>
</dbReference>
<dbReference type="InterPro" id="IPR001214">
    <property type="entry name" value="SET_dom"/>
</dbReference>